<protein>
    <submittedName>
        <fullName evidence="2">Uncharacterized protein</fullName>
    </submittedName>
</protein>
<sequence>MSGLRSRLNSQHCRSTEQPSSAARCKSVSMEALTRLRFNMCTPSGSHSQLHQLARYGCFSPVALVPLERLLQLCRARVRQLSSLGWRIVAAGIRTAVIENARCAPPAAKTADCYARTNLGVAAYFESAGAYFPLSSSVPGLAVRNNRRTNSPIHQSFPYDANLRFCLEALDAEELYPIACPACIQPACTRYGNLKTTYTFFESQPSFIVLLPSPNPKGIISPTPRHYATYTSRAPCNETRVMGGVRDGYDKNNKKNRKRSFFSLLGKKISNSKPASPSQSPISSPPPHSSSSTPPHQGSTACPRLSNQLTPATSTSRVSFDRKPAEYFQRLKQLTHSRRGPSSPLSSSHPPSPKHAAGCNDKQDHRTAINIIDDASNSIGHPQRQNPLPPTQPMTVPIPLNHPGHNDRIDINSNNNNNNNNNDGKPPQDQPRTSSPLLPSPLQQSLLLNPSPSKESKFRKAFFRSSPPKSNTPLTQYNMAALQAELNGKPGAGCGVRDVSKPNPSGADGGDDYDELLELGRSARGAMLEKELNLSRERLICGVKRWLSEVQEGGEGKNW</sequence>
<feature type="compositionally biased region" description="Polar residues" evidence="1">
    <location>
        <begin position="376"/>
        <end position="386"/>
    </location>
</feature>
<evidence type="ECO:0000313" key="3">
    <source>
        <dbReference type="Proteomes" id="UP000242814"/>
    </source>
</evidence>
<dbReference type="AlphaFoldDB" id="A0A1D2JMQ5"/>
<evidence type="ECO:0000256" key="1">
    <source>
        <dbReference type="SAM" id="MobiDB-lite"/>
    </source>
</evidence>
<proteinExistence type="predicted"/>
<comment type="caution">
    <text evidence="2">The sequence shown here is derived from an EMBL/GenBank/DDBJ whole genome shotgun (WGS) entry which is preliminary data.</text>
</comment>
<dbReference type="VEuPathDB" id="FungiDB:PADG_02818"/>
<organism evidence="2 3">
    <name type="scientific">Paracoccidioides brasiliensis</name>
    <dbReference type="NCBI Taxonomy" id="121759"/>
    <lineage>
        <taxon>Eukaryota</taxon>
        <taxon>Fungi</taxon>
        <taxon>Dikarya</taxon>
        <taxon>Ascomycota</taxon>
        <taxon>Pezizomycotina</taxon>
        <taxon>Eurotiomycetes</taxon>
        <taxon>Eurotiomycetidae</taxon>
        <taxon>Onygenales</taxon>
        <taxon>Ajellomycetaceae</taxon>
        <taxon>Paracoccidioides</taxon>
    </lineage>
</organism>
<gene>
    <name evidence="2" type="ORF">ACO22_00986</name>
</gene>
<dbReference type="Proteomes" id="UP000242814">
    <property type="component" value="Unassembled WGS sequence"/>
</dbReference>
<feature type="region of interest" description="Disordered" evidence="1">
    <location>
        <begin position="376"/>
        <end position="455"/>
    </location>
</feature>
<reference evidence="2 3" key="1">
    <citation type="submission" date="2016-06" db="EMBL/GenBank/DDBJ databases">
        <authorList>
            <person name="Kjaerup R.B."/>
            <person name="Dalgaard T.S."/>
            <person name="Juul-Madsen H.R."/>
        </authorList>
    </citation>
    <scope>NUCLEOTIDE SEQUENCE [LARGE SCALE GENOMIC DNA]</scope>
    <source>
        <strain evidence="2 3">Pb300</strain>
    </source>
</reference>
<name>A0A1D2JMQ5_PARBR</name>
<dbReference type="EMBL" id="LZYO01000022">
    <property type="protein sequence ID" value="ODH43642.1"/>
    <property type="molecule type" value="Genomic_DNA"/>
</dbReference>
<feature type="compositionally biased region" description="Low complexity" evidence="1">
    <location>
        <begin position="412"/>
        <end position="422"/>
    </location>
</feature>
<feature type="region of interest" description="Disordered" evidence="1">
    <location>
        <begin position="267"/>
        <end position="361"/>
    </location>
</feature>
<evidence type="ECO:0000313" key="2">
    <source>
        <dbReference type="EMBL" id="ODH43642.1"/>
    </source>
</evidence>
<feature type="compositionally biased region" description="Polar residues" evidence="1">
    <location>
        <begin position="296"/>
        <end position="318"/>
    </location>
</feature>
<accession>A0A1D2JMQ5</accession>
<feature type="compositionally biased region" description="Low complexity" evidence="1">
    <location>
        <begin position="272"/>
        <end position="282"/>
    </location>
</feature>
<feature type="compositionally biased region" description="Low complexity" evidence="1">
    <location>
        <begin position="434"/>
        <end position="453"/>
    </location>
</feature>
<dbReference type="VEuPathDB" id="FungiDB:PABG_00407"/>